<dbReference type="AlphaFoldDB" id="A0A7H1MKK2"/>
<dbReference type="InterPro" id="IPR052710">
    <property type="entry name" value="CAAX_protease"/>
</dbReference>
<keyword evidence="3" id="KW-0645">Protease</keyword>
<keyword evidence="4" id="KW-1185">Reference proteome</keyword>
<dbReference type="GO" id="GO:0006508">
    <property type="term" value="P:proteolysis"/>
    <property type="evidence" value="ECO:0007669"/>
    <property type="project" value="UniProtKB-KW"/>
</dbReference>
<dbReference type="Pfam" id="PF02517">
    <property type="entry name" value="Rce1-like"/>
    <property type="match status" value="1"/>
</dbReference>
<feature type="domain" description="CAAX prenyl protease 2/Lysostaphin resistance protein A-like" evidence="2">
    <location>
        <begin position="140"/>
        <end position="232"/>
    </location>
</feature>
<proteinExistence type="inferred from homology"/>
<gene>
    <name evidence="3" type="ORF">FY536_01295</name>
</gene>
<dbReference type="PANTHER" id="PTHR36435:SF1">
    <property type="entry name" value="CAAX AMINO TERMINAL PROTEASE FAMILY PROTEIN"/>
    <property type="match status" value="1"/>
</dbReference>
<evidence type="ECO:0000259" key="2">
    <source>
        <dbReference type="Pfam" id="PF02517"/>
    </source>
</evidence>
<keyword evidence="3" id="KW-0482">Metalloprotease</keyword>
<dbReference type="PANTHER" id="PTHR36435">
    <property type="entry name" value="SLR1288 PROTEIN"/>
    <property type="match status" value="1"/>
</dbReference>
<evidence type="ECO:0000256" key="1">
    <source>
        <dbReference type="ARBA" id="ARBA00009067"/>
    </source>
</evidence>
<protein>
    <submittedName>
        <fullName evidence="3">CPBP family intramembrane metalloprotease</fullName>
    </submittedName>
</protein>
<sequence length="240" mass="27183">MINNKGVWKVGGLGILFILIGLLCDVIIQNFGLLMLKLIAKAFNINENTWIPILAMLLTMGGLLYITLLYMKKYIQLAAPENKLEPFRRQKTLWIIKGYVLIIVAGMLVTIVKILITGNNVEPANQLALVEMAHAGLATKIYLIFLSVILAPLLEESIFRGILMNYFMKNSYWWANVVVSGMAFGLFHVIFQPFQLMAFIQYSLTGIILAFVYKKTQKLQYSMATHCLNNLVAMLILLFQ</sequence>
<name>A0A7H1MKK2_9LACO</name>
<dbReference type="GO" id="GO:0008237">
    <property type="term" value="F:metallopeptidase activity"/>
    <property type="evidence" value="ECO:0007669"/>
    <property type="project" value="UniProtKB-KW"/>
</dbReference>
<keyword evidence="3" id="KW-0378">Hydrolase</keyword>
<dbReference type="GO" id="GO:0004175">
    <property type="term" value="F:endopeptidase activity"/>
    <property type="evidence" value="ECO:0007669"/>
    <property type="project" value="UniProtKB-ARBA"/>
</dbReference>
<reference evidence="3 4" key="1">
    <citation type="submission" date="2019-08" db="EMBL/GenBank/DDBJ databases">
        <authorList>
            <person name="Chang H.C."/>
            <person name="Mun S.Y."/>
        </authorList>
    </citation>
    <scope>NUCLEOTIDE SEQUENCE [LARGE SCALE GENOMIC DNA]</scope>
    <source>
        <strain evidence="3 4">SK</strain>
    </source>
</reference>
<dbReference type="EMBL" id="CP043431">
    <property type="protein sequence ID" value="QNT63988.1"/>
    <property type="molecule type" value="Genomic_DNA"/>
</dbReference>
<evidence type="ECO:0000313" key="3">
    <source>
        <dbReference type="EMBL" id="QNT63988.1"/>
    </source>
</evidence>
<accession>A0A7H1MKK2</accession>
<comment type="similarity">
    <text evidence="1">Belongs to the UPF0177 family.</text>
</comment>
<dbReference type="Proteomes" id="UP000516446">
    <property type="component" value="Chromosome"/>
</dbReference>
<dbReference type="GO" id="GO:0080120">
    <property type="term" value="P:CAAX-box protein maturation"/>
    <property type="evidence" value="ECO:0007669"/>
    <property type="project" value="UniProtKB-ARBA"/>
</dbReference>
<dbReference type="RefSeq" id="WP_006845655.1">
    <property type="nucleotide sequence ID" value="NZ_CP026847.1"/>
</dbReference>
<evidence type="ECO:0000313" key="4">
    <source>
        <dbReference type="Proteomes" id="UP000516446"/>
    </source>
</evidence>
<dbReference type="InterPro" id="IPR003675">
    <property type="entry name" value="Rce1/LyrA-like_dom"/>
</dbReference>
<organism evidence="3 4">
    <name type="scientific">Weissella koreensis</name>
    <dbReference type="NCBI Taxonomy" id="165096"/>
    <lineage>
        <taxon>Bacteria</taxon>
        <taxon>Bacillati</taxon>
        <taxon>Bacillota</taxon>
        <taxon>Bacilli</taxon>
        <taxon>Lactobacillales</taxon>
        <taxon>Lactobacillaceae</taxon>
        <taxon>Weissella</taxon>
    </lineage>
</organism>